<dbReference type="Proteomes" id="UP000654075">
    <property type="component" value="Unassembled WGS sequence"/>
</dbReference>
<feature type="transmembrane region" description="Helical" evidence="10">
    <location>
        <begin position="473"/>
        <end position="494"/>
    </location>
</feature>
<accession>A0A813F6S6</accession>
<dbReference type="PANTHER" id="PTHR11101">
    <property type="entry name" value="PHOSPHATE TRANSPORTER"/>
    <property type="match status" value="1"/>
</dbReference>
<dbReference type="GO" id="GO:0035435">
    <property type="term" value="P:phosphate ion transmembrane transport"/>
    <property type="evidence" value="ECO:0007669"/>
    <property type="project" value="TreeGrafter"/>
</dbReference>
<name>A0A813F6S6_POLGL</name>
<feature type="region of interest" description="Disordered" evidence="9">
    <location>
        <begin position="2644"/>
        <end position="2677"/>
    </location>
</feature>
<evidence type="ECO:0000256" key="3">
    <source>
        <dbReference type="ARBA" id="ARBA00022592"/>
    </source>
</evidence>
<feature type="region of interest" description="Disordered" evidence="9">
    <location>
        <begin position="2615"/>
        <end position="2634"/>
    </location>
</feature>
<feature type="region of interest" description="Disordered" evidence="9">
    <location>
        <begin position="2859"/>
        <end position="2882"/>
    </location>
</feature>
<evidence type="ECO:0000256" key="10">
    <source>
        <dbReference type="SAM" id="Phobius"/>
    </source>
</evidence>
<evidence type="ECO:0000313" key="12">
    <source>
        <dbReference type="EMBL" id="CAE8608503.1"/>
    </source>
</evidence>
<dbReference type="Gene3D" id="3.30.160.60">
    <property type="entry name" value="Classic Zinc Finger"/>
    <property type="match status" value="1"/>
</dbReference>
<dbReference type="GO" id="GO:0008270">
    <property type="term" value="F:zinc ion binding"/>
    <property type="evidence" value="ECO:0007669"/>
    <property type="project" value="UniProtKB-KW"/>
</dbReference>
<dbReference type="Pfam" id="PF01384">
    <property type="entry name" value="PHO4"/>
    <property type="match status" value="1"/>
</dbReference>
<evidence type="ECO:0000256" key="4">
    <source>
        <dbReference type="ARBA" id="ARBA00022692"/>
    </source>
</evidence>
<evidence type="ECO:0000259" key="11">
    <source>
        <dbReference type="PROSITE" id="PS50157"/>
    </source>
</evidence>
<feature type="compositionally biased region" description="Low complexity" evidence="9">
    <location>
        <begin position="620"/>
        <end position="631"/>
    </location>
</feature>
<feature type="compositionally biased region" description="Basic residues" evidence="9">
    <location>
        <begin position="2869"/>
        <end position="2882"/>
    </location>
</feature>
<proteinExistence type="predicted"/>
<keyword evidence="7" id="KW-0479">Metal-binding</keyword>
<keyword evidence="6 10" id="KW-0472">Membrane</keyword>
<gene>
    <name evidence="12" type="ORF">PGLA1383_LOCUS26361</name>
</gene>
<feature type="region of interest" description="Disordered" evidence="9">
    <location>
        <begin position="990"/>
        <end position="1009"/>
    </location>
</feature>
<keyword evidence="3" id="KW-0592">Phosphate transport</keyword>
<evidence type="ECO:0000256" key="1">
    <source>
        <dbReference type="ARBA" id="ARBA00004141"/>
    </source>
</evidence>
<feature type="transmembrane region" description="Helical" evidence="10">
    <location>
        <begin position="439"/>
        <end position="461"/>
    </location>
</feature>
<feature type="domain" description="C2H2-type" evidence="11">
    <location>
        <begin position="2463"/>
        <end position="2491"/>
    </location>
</feature>
<evidence type="ECO:0000256" key="8">
    <source>
        <dbReference type="SAM" id="Coils"/>
    </source>
</evidence>
<feature type="transmembrane region" description="Helical" evidence="10">
    <location>
        <begin position="266"/>
        <end position="287"/>
    </location>
</feature>
<feature type="transmembrane region" description="Helical" evidence="10">
    <location>
        <begin position="80"/>
        <end position="105"/>
    </location>
</feature>
<feature type="region of interest" description="Disordered" evidence="9">
    <location>
        <begin position="298"/>
        <end position="341"/>
    </location>
</feature>
<feature type="transmembrane region" description="Helical" evidence="10">
    <location>
        <begin position="140"/>
        <end position="161"/>
    </location>
</feature>
<dbReference type="PROSITE" id="PS50157">
    <property type="entry name" value="ZINC_FINGER_C2H2_2"/>
    <property type="match status" value="1"/>
</dbReference>
<feature type="region of interest" description="Disordered" evidence="9">
    <location>
        <begin position="1016"/>
        <end position="1049"/>
    </location>
</feature>
<keyword evidence="7" id="KW-0863">Zinc-finger</keyword>
<evidence type="ECO:0000313" key="13">
    <source>
        <dbReference type="Proteomes" id="UP000654075"/>
    </source>
</evidence>
<protein>
    <recommendedName>
        <fullName evidence="11">C2H2-type domain-containing protein</fullName>
    </recommendedName>
</protein>
<keyword evidence="4 10" id="KW-0812">Transmembrane</keyword>
<evidence type="ECO:0000256" key="9">
    <source>
        <dbReference type="SAM" id="MobiDB-lite"/>
    </source>
</evidence>
<keyword evidence="8" id="KW-0175">Coiled coil</keyword>
<keyword evidence="2" id="KW-0813">Transport</keyword>
<feature type="region of interest" description="Disordered" evidence="9">
    <location>
        <begin position="552"/>
        <end position="702"/>
    </location>
</feature>
<evidence type="ECO:0000256" key="6">
    <source>
        <dbReference type="ARBA" id="ARBA00023136"/>
    </source>
</evidence>
<feature type="transmembrane region" description="Helical" evidence="10">
    <location>
        <begin position="50"/>
        <end position="68"/>
    </location>
</feature>
<dbReference type="GO" id="GO:0005315">
    <property type="term" value="F:phosphate transmembrane transporter activity"/>
    <property type="evidence" value="ECO:0007669"/>
    <property type="project" value="InterPro"/>
</dbReference>
<organism evidence="12 13">
    <name type="scientific">Polarella glacialis</name>
    <name type="common">Dinoflagellate</name>
    <dbReference type="NCBI Taxonomy" id="89957"/>
    <lineage>
        <taxon>Eukaryota</taxon>
        <taxon>Sar</taxon>
        <taxon>Alveolata</taxon>
        <taxon>Dinophyceae</taxon>
        <taxon>Suessiales</taxon>
        <taxon>Suessiaceae</taxon>
        <taxon>Polarella</taxon>
    </lineage>
</organism>
<dbReference type="PANTHER" id="PTHR11101:SF80">
    <property type="entry name" value="PHOSPHATE TRANSPORTER"/>
    <property type="match status" value="1"/>
</dbReference>
<feature type="non-terminal residue" evidence="12">
    <location>
        <position position="1"/>
    </location>
</feature>
<feature type="compositionally biased region" description="Low complexity" evidence="9">
    <location>
        <begin position="684"/>
        <end position="701"/>
    </location>
</feature>
<feature type="transmembrane region" description="Helical" evidence="10">
    <location>
        <begin position="167"/>
        <end position="190"/>
    </location>
</feature>
<evidence type="ECO:0000256" key="7">
    <source>
        <dbReference type="PROSITE-ProRule" id="PRU00042"/>
    </source>
</evidence>
<comment type="caution">
    <text evidence="12">The sequence shown here is derived from an EMBL/GenBank/DDBJ whole genome shotgun (WGS) entry which is preliminary data.</text>
</comment>
<feature type="region of interest" description="Disordered" evidence="9">
    <location>
        <begin position="836"/>
        <end position="869"/>
    </location>
</feature>
<feature type="region of interest" description="Disordered" evidence="9">
    <location>
        <begin position="2550"/>
        <end position="2603"/>
    </location>
</feature>
<keyword evidence="5 10" id="KW-1133">Transmembrane helix</keyword>
<dbReference type="PROSITE" id="PS00028">
    <property type="entry name" value="ZINC_FINGER_C2H2_1"/>
    <property type="match status" value="1"/>
</dbReference>
<feature type="non-terminal residue" evidence="12">
    <location>
        <position position="2882"/>
    </location>
</feature>
<sequence length="2882" mass="317095">PDSYTCNAVVDNGAQEVQCTAGVPDCASCKVTPRGTCAEPSGMREPEGSLAVLIVAAIVGCVMCFGIGGNDAANSWGTSVGSGAISVFWACILGGIGEFLGATLLGAGVSNTIQTAVAEIHSPGCWACGFCDSKMAMYQFGMLAALISASVFLFLTTFWALPVSTTHAIVGGVVGMTAVCLGGGCLNWAISGGLGAIVLSWVLSPLLAGFVAMAMYLFNYMAVFNRRDPVEAAFVVVPFLYGFTAALILFLILLKSPITKKAVSPQARYISTAMVFFVVTLLVKFFLNPRTRRDLEAMRKEAQEEKQKKAEAKEEPAAAGENCGDPEVTNSSQMQGVQDLPKPEERQLDADDLWIEATEEELEGKAPTGLRLCQANEGTETPAQLEAKRVFKPLLIMVAFLESFAHGANDTANATGPVGAIWATYDQGIYACSVKETPVWIMAIAGLFVALGVNVMGYRVIKTMGKDLCCMDFHLGFCIEFASGFSVVMATLIGSRRPTAKSEPWFSSALWLTGEFHPLECTAALYKGWCDRSFVRHSAIFASLASQLPPETLSRQDLDPQSQVAPHRHWKAGSHPYANGLNAQGQRKRAAKEEQVGWPQGRSKEVIQAPWPPQPEAPWRRSPARSLSRSPAKVRKLPEHLKRPSLPRPSFGTPSRSEVGLSQEEQARPAEAGGQEEVAKESGEQASPASPPGAGSSQQPQKEVAVATASLLRAVSVLTSLCSARKMDVPQELLSTAAEMATLIQKLDPAVAAVPAVPAQLHTLANKLQKAQRKKQGLQDRIARHHLEWGKYMSELQSHHVACVQQFAEMRNRLATELQDVQRQEQEADWGLRQICGSTESGQGPEERGEEAMEEDQEEVSAGPVQPAEAPLPRHYAAAALNRLPETSHGAVLESAMAEAGVAEALLTEALQASVMAVQQEATEAEGGQSKLKEPLQAFGVEQRSSSSRRKVQSSLNALDSILTGSAETGDEGVFRVAGQCSAFAHGGPNAAIEVDTGPQGQQEEEVAAPSVRTLGTAQRPDDSLSVPLSDQGAPATEVEPQGQQEEERRGCAGFAGFKEKVRLRLAELLPEEQGEQRCREGSAEQKVPMLSGVDWESTLMRGGEGYVFWPAEEVSEMHPFSALALSLMKPLQVDRVVKYHVYPDGAAGRKKTEEGEVQKTAAWCFAVIAEMAVEDGTCFACMGVICGKVVVQEAKAEYFEVPKVCGEKAVGLREGYIGAAEATSIAAELSGVAWAVMWVLANVKAVAGIFQSKGGQTRHTKAHSGQAWNELADAGAKACNADKLAGSQLPYDKVRQLVASKGDQEWSWMRSLGDDKAYAYPRVVGNDIVAGYPSTEPRLEHFADLEGELMPGRTSELAKQFHASKCVLVGCQEARTAEGAARHEEYFVISSGCTPGRTHGCELWISLEHKYGERKSAGGEGQEREEPLFFKAEDFVVLHGEPTLLVVAAEATGVRWLVVVGHAPHAKYSREAASAWWRKCGSVVRSFAEGRMVIALLDANAPVGSSTSSAIGGHGAESETFNGGCFHAFLQTQQLMAPSTFSHFHLGTSDTWTHSSGSVSRKDFVCVKQEHSGFIDGSYVEEEIDLTIIRADHKAVSLQLCGIIEADKKVEWRQKVDFDRRLCSDPVRMFGFKKAVAELVPVAWGVDVNTHLQHATAQLRSFLVRFFPKGEVKKAKPWMSAETWRLIDLKRSYLKVQREQWSQGQWTRAATCFQVWRWQAGQGAQQRSSANLSAESFAACIFEAAVAQDHVQKVHGLVVRSARKDKRQYLDGLAAEAAAAAARHDTKTLHQKLFCFRRSTPGKKQRAFQRPVPKLKLESGELAQSFQEGQERWQRRFVGIEAGQVMPFGQLAKQVFARAGQKSEAKIEPGVLITRHELAQDFQRLKGGTALGEDLIPPEVLKEARFECADFLHPLFLKCTMWTIEPLMWKGGCLMSLFKGHGDTSECVAGGGTDLCAHVVRAFLHSLKARRRSGAVIFADIHSAFYSVIGALVMPLPCTDEGIAWLFDRLSIAPAAVHRLRARLEQASCLERCGVSPHLQAMTARCHEDTFFTTKGVKAIGATSSGARPGDPFGDALFSFLMTECLQGVRDQLKEGGLAYEAPWSGRRVVGGSRGSTMRQLDADPAYYDDFVQLVEAESAQGTVNKVQAVMEILDKEMQARGLRLNYKPGKTGVLLHLVGAGAKEVRRQVFIEQCMQVPFETMAGETAKVHVVHAYRHVGSVATANASIKCELACRRGCGAGALRPLRTAVYGNSRFSVEARKQLMESLVHSRLFHNVHIWCNFTGTDYAGMHRATMLGLRAIRDKYAVEQEDYRNSDSKVLARLGHIEPRHLISIAMLRYLPRMLKQGPDCLFAFIEHAAGEATSWAEQLRSDIAWLRGSLCLTDVPDFESKPEDFFGYVKENPARWKGLVKAAARRHIEYNKEQARGSQLEKEFVQFAVKHGAVQESEQIFVQASIADQFICYDCEATFGTVQGLGVHMHRVHGRRQMCRWFAQQDSCGSCLKKFHSRARLVVHLSQSSPRCLEHLMRVNRPLEDVEVAELDHEDKLRRREEKKKGIGPRQALLPAVDTQGQKLPQVPWPERVKGRQGTGPQGQQEEEVWEPVGVVRALGTASRPDDSLSEPWSDQGAPVQLDIPSVRTLGTAQRPDDSLSVPLSDQGAPATEVETQGQQEEEHRECEVQRLRGGLHFGGELRVDLQVFYQQFDVYPEEAFTELPVTEGLRHRVARRGDRSLRRQLPPRMTSGSTTSRPQLPLLLPAAMLRQRRSGRSFSSSTSEARHRHRLLQLRILAFQPSRRRLRRLRRRLRSPRLIRWTSSEVLAQHRPRQRRRSRQRRRFRPQRLWLHPCRRRSRTEATAAALATSEPSVLHRRKQLHRHWHQR</sequence>
<feature type="compositionally biased region" description="Basic and acidic residues" evidence="9">
    <location>
        <begin position="298"/>
        <end position="316"/>
    </location>
</feature>
<keyword evidence="13" id="KW-1185">Reference proteome</keyword>
<dbReference type="InterPro" id="IPR001204">
    <property type="entry name" value="Phos_transporter"/>
</dbReference>
<evidence type="ECO:0000256" key="2">
    <source>
        <dbReference type="ARBA" id="ARBA00022448"/>
    </source>
</evidence>
<reference evidence="12" key="1">
    <citation type="submission" date="2021-02" db="EMBL/GenBank/DDBJ databases">
        <authorList>
            <person name="Dougan E. K."/>
            <person name="Rhodes N."/>
            <person name="Thang M."/>
            <person name="Chan C."/>
        </authorList>
    </citation>
    <scope>NUCLEOTIDE SEQUENCE</scope>
</reference>
<comment type="subcellular location">
    <subcellularLocation>
        <location evidence="1">Membrane</location>
        <topology evidence="1">Multi-pass membrane protein</topology>
    </subcellularLocation>
</comment>
<feature type="region of interest" description="Disordered" evidence="9">
    <location>
        <begin position="2728"/>
        <end position="2752"/>
    </location>
</feature>
<feature type="compositionally biased region" description="Polar residues" evidence="9">
    <location>
        <begin position="553"/>
        <end position="564"/>
    </location>
</feature>
<feature type="transmembrane region" description="Helical" evidence="10">
    <location>
        <begin position="232"/>
        <end position="254"/>
    </location>
</feature>
<feature type="transmembrane region" description="Helical" evidence="10">
    <location>
        <begin position="197"/>
        <end position="220"/>
    </location>
</feature>
<keyword evidence="7" id="KW-0862">Zinc</keyword>
<evidence type="ECO:0000256" key="5">
    <source>
        <dbReference type="ARBA" id="ARBA00022989"/>
    </source>
</evidence>
<dbReference type="GO" id="GO:0016020">
    <property type="term" value="C:membrane"/>
    <property type="evidence" value="ECO:0007669"/>
    <property type="project" value="UniProtKB-SubCell"/>
</dbReference>
<dbReference type="InterPro" id="IPR013087">
    <property type="entry name" value="Znf_C2H2_type"/>
</dbReference>
<dbReference type="OrthoDB" id="260807at2759"/>
<dbReference type="EMBL" id="CAJNNV010023121">
    <property type="protein sequence ID" value="CAE8608503.1"/>
    <property type="molecule type" value="Genomic_DNA"/>
</dbReference>
<feature type="coiled-coil region" evidence="8">
    <location>
        <begin position="761"/>
        <end position="827"/>
    </location>
</feature>